<dbReference type="Pfam" id="PF00328">
    <property type="entry name" value="His_Phos_2"/>
    <property type="match status" value="1"/>
</dbReference>
<protein>
    <submittedName>
        <fullName evidence="2">Uncharacterized protein</fullName>
    </submittedName>
</protein>
<sequence length="474" mass="50591">MHSTITLTALATLASSVLAETIHGVVVYSRHGDRTTKHYGSQMLTDLGAQQNFQVGSAYRSRYLTPNSPQHIAGISPDKYVPGQVYASAPDQSILLNTATAFLQGLYPPLVGRVDDSVASATLNNGSRSVSPLDGYQYVLLHGKSADSPEAVWIKGDDGCPTNAAAAESFFQSEQFSQTDRATREFYGRFYDVLAGGVYDLKREDMTYRNAYNIYDLVNVARIHNASSPALDVSDQDLQQLRTLADSAEFGYNFNATQPARNIHGRTLAAGLLRQLKQTVATKAALKFSLLAGSYDTFQSFFGTAGLTGLSDDFFGLPDYASTMAFELFSDGEDAAFPADEALRVRFLFRNGTDGAFDAFPLFGSGEESLPWARFAREMDGRSIATAAEWCGVCESSMSFCAAFNGDGGSVAASQRGGLSGMSNAVAGVIGALVALAVAGLAGGVAFLVARRRNSKTVVTEVHSDKLSDKGSVV</sequence>
<organism evidence="2 3">
    <name type="scientific">Pyricularia oryzae</name>
    <name type="common">Rice blast fungus</name>
    <name type="synonym">Magnaporthe oryzae</name>
    <dbReference type="NCBI Taxonomy" id="318829"/>
    <lineage>
        <taxon>Eukaryota</taxon>
        <taxon>Fungi</taxon>
        <taxon>Dikarya</taxon>
        <taxon>Ascomycota</taxon>
        <taxon>Pezizomycotina</taxon>
        <taxon>Sordariomycetes</taxon>
        <taxon>Sordariomycetidae</taxon>
        <taxon>Magnaporthales</taxon>
        <taxon>Pyriculariaceae</taxon>
        <taxon>Pyricularia</taxon>
    </lineage>
</organism>
<accession>A0A4P7N5W6</accession>
<evidence type="ECO:0000256" key="1">
    <source>
        <dbReference type="ARBA" id="ARBA00005375"/>
    </source>
</evidence>
<dbReference type="EMBL" id="CP034205">
    <property type="protein sequence ID" value="QBZ57743.1"/>
    <property type="molecule type" value="Genomic_DNA"/>
</dbReference>
<dbReference type="PANTHER" id="PTHR11567:SF142">
    <property type="entry name" value="PHOSPHOGLYCERATE MUTASE-LIKE PROTEIN"/>
    <property type="match status" value="1"/>
</dbReference>
<dbReference type="InterPro" id="IPR050645">
    <property type="entry name" value="Histidine_acid_phosphatase"/>
</dbReference>
<dbReference type="PANTHER" id="PTHR11567">
    <property type="entry name" value="ACID PHOSPHATASE-RELATED"/>
    <property type="match status" value="1"/>
</dbReference>
<evidence type="ECO:0000313" key="2">
    <source>
        <dbReference type="EMBL" id="QBZ57743.1"/>
    </source>
</evidence>
<evidence type="ECO:0000313" key="3">
    <source>
        <dbReference type="Proteomes" id="UP000294847"/>
    </source>
</evidence>
<name>A0A4P7N5W6_PYROR</name>
<dbReference type="InterPro" id="IPR000560">
    <property type="entry name" value="His_Pase_clade-2"/>
</dbReference>
<dbReference type="Gene3D" id="3.40.50.1240">
    <property type="entry name" value="Phosphoglycerate mutase-like"/>
    <property type="match status" value="1"/>
</dbReference>
<comment type="similarity">
    <text evidence="1">Belongs to the histidine acid phosphatase family.</text>
</comment>
<dbReference type="AlphaFoldDB" id="A0A4P7N5W6"/>
<dbReference type="SUPFAM" id="SSF53254">
    <property type="entry name" value="Phosphoglycerate mutase-like"/>
    <property type="match status" value="1"/>
</dbReference>
<gene>
    <name evidence="2" type="ORF">PoMZ_02678</name>
</gene>
<reference evidence="2 3" key="1">
    <citation type="journal article" date="2019" name="Mol. Biol. Evol.">
        <title>Blast fungal genomes show frequent chromosomal changes, gene gains and losses, and effector gene turnover.</title>
        <authorList>
            <person name="Gomez Luciano L.B."/>
            <person name="Jason Tsai I."/>
            <person name="Chuma I."/>
            <person name="Tosa Y."/>
            <person name="Chen Y.H."/>
            <person name="Li J.Y."/>
            <person name="Li M.Y."/>
            <person name="Jade Lu M.Y."/>
            <person name="Nakayashiki H."/>
            <person name="Li W.H."/>
        </authorList>
    </citation>
    <scope>NUCLEOTIDE SEQUENCE [LARGE SCALE GENOMIC DNA]</scope>
    <source>
        <strain evidence="2">MZ5-1-6</strain>
    </source>
</reference>
<dbReference type="GO" id="GO:0016791">
    <property type="term" value="F:phosphatase activity"/>
    <property type="evidence" value="ECO:0007669"/>
    <property type="project" value="TreeGrafter"/>
</dbReference>
<dbReference type="Proteomes" id="UP000294847">
    <property type="component" value="Chromosome 2"/>
</dbReference>
<dbReference type="InterPro" id="IPR029033">
    <property type="entry name" value="His_PPase_superfam"/>
</dbReference>
<proteinExistence type="inferred from homology"/>
<dbReference type="CDD" id="cd07061">
    <property type="entry name" value="HP_HAP_like"/>
    <property type="match status" value="1"/>
</dbReference>